<feature type="transmembrane region" description="Helical" evidence="10">
    <location>
        <begin position="285"/>
        <end position="302"/>
    </location>
</feature>
<dbReference type="PROSITE" id="PS00107">
    <property type="entry name" value="PROTEIN_KINASE_ATP"/>
    <property type="match status" value="1"/>
</dbReference>
<dbReference type="SUPFAM" id="SSF56112">
    <property type="entry name" value="Protein kinase-like (PK-like)"/>
    <property type="match status" value="1"/>
</dbReference>
<dbReference type="PROSITE" id="PS50011">
    <property type="entry name" value="PROTEIN_KINASE_DOM"/>
    <property type="match status" value="1"/>
</dbReference>
<dbReference type="InterPro" id="IPR008271">
    <property type="entry name" value="Ser/Thr_kinase_AS"/>
</dbReference>
<dbReference type="STRING" id="52838.A0A4S8IW49"/>
<feature type="region of interest" description="Disordered" evidence="9">
    <location>
        <begin position="60"/>
        <end position="79"/>
    </location>
</feature>
<evidence type="ECO:0000256" key="1">
    <source>
        <dbReference type="ARBA" id="ARBA00012513"/>
    </source>
</evidence>
<dbReference type="GO" id="GO:0004674">
    <property type="term" value="F:protein serine/threonine kinase activity"/>
    <property type="evidence" value="ECO:0007669"/>
    <property type="project" value="UniProtKB-EC"/>
</dbReference>
<feature type="domain" description="Protein kinase" evidence="11">
    <location>
        <begin position="423"/>
        <end position="704"/>
    </location>
</feature>
<dbReference type="PANTHER" id="PTHR45621">
    <property type="entry name" value="OS01G0588500 PROTEIN-RELATED"/>
    <property type="match status" value="1"/>
</dbReference>
<reference evidence="12 13" key="1">
    <citation type="journal article" date="2019" name="Nat. Plants">
        <title>Genome sequencing of Musa balbisiana reveals subgenome evolution and function divergence in polyploid bananas.</title>
        <authorList>
            <person name="Yao X."/>
        </authorList>
    </citation>
    <scope>NUCLEOTIDE SEQUENCE [LARGE SCALE GENOMIC DNA]</scope>
    <source>
        <strain evidence="13">cv. DH-PKW</strain>
        <tissue evidence="12">Leaves</tissue>
    </source>
</reference>
<evidence type="ECO:0000256" key="2">
    <source>
        <dbReference type="ARBA" id="ARBA00022679"/>
    </source>
</evidence>
<evidence type="ECO:0000256" key="4">
    <source>
        <dbReference type="ARBA" id="ARBA00022777"/>
    </source>
</evidence>
<name>A0A4S8IW49_MUSBA</name>
<evidence type="ECO:0000259" key="11">
    <source>
        <dbReference type="PROSITE" id="PS50011"/>
    </source>
</evidence>
<sequence length="737" mass="81860">MAKSGTLLSNLARVPPDFGEFWREGAGGGWATTVVVLLLFAWQLLRLFFSRRRLRAASRAPESSPASATTTDSEEGSSAGLSELISDADLRDLMISLEGKLQENERWEDVIEKSTDLVSYKAKCFRPKDGPPKYLSVTTFKQCSTELLRDFYMDNEYRKKWDKILIQHEQLQVDENIPGIDACEITMVHQEDAGLNVEMAKLAFAKGIWSYVSKMNSALREYSSYPSRLTMVPTLLRLIKKVPPKLETCAETSIQEAPEKLGTVFGGQSRVGLSQKTPSRSSKKWIANGLLLLGGVVCLSRGRSTIGTQSNSLRRRVTEMHCDAPTVHVARLTRDGAPIALISVLHALAGEGSYDERVPSVVPIGNASLSSSPTQEHQVAKVTSNVMTFPVTIKDVEDFRQMPGYGNVQIFTYDELRLATNNFRADLILGEGGFGLVYKGVIDANIRPGFKYTQVAVKKLNPEGLQGDKEWLAEVNYLGLFSHPNLVKLIGYCCEDEHRLLVYEYMANGSLENHLFIKGCSTLPWLTRMKIALDVANGLAFLHGAERPLIYRDFKTSNILLDVGCNGKLSDFGLAKEGPMGEQTHVSTRVMGTYGYAAPEYILTGHLTARSDVYGFGVVLLELLLGRRALDQSRPGREHNLVEWARPLLVRPKKLLRIIDPRMDGQYSEEKAERVARLAFDCLSENPKARPSMSEAVNVLRDVLRADDVSLPLPTPEAAAGMTMTRTTTPTTTRFER</sequence>
<dbReference type="InterPro" id="IPR017441">
    <property type="entry name" value="Protein_kinase_ATP_BS"/>
</dbReference>
<evidence type="ECO:0000313" key="13">
    <source>
        <dbReference type="Proteomes" id="UP000317650"/>
    </source>
</evidence>
<protein>
    <recommendedName>
        <fullName evidence="1">non-specific serine/threonine protein kinase</fullName>
        <ecNumber evidence="1">2.7.11.1</ecNumber>
    </recommendedName>
</protein>
<dbReference type="InterPro" id="IPR011009">
    <property type="entry name" value="Kinase-like_dom_sf"/>
</dbReference>
<dbReference type="InterPro" id="IPR000719">
    <property type="entry name" value="Prot_kinase_dom"/>
</dbReference>
<dbReference type="Gene3D" id="3.30.530.20">
    <property type="match status" value="1"/>
</dbReference>
<keyword evidence="4" id="KW-0418">Kinase</keyword>
<evidence type="ECO:0000256" key="9">
    <source>
        <dbReference type="SAM" id="MobiDB-lite"/>
    </source>
</evidence>
<evidence type="ECO:0000313" key="12">
    <source>
        <dbReference type="EMBL" id="THU52102.1"/>
    </source>
</evidence>
<dbReference type="AlphaFoldDB" id="A0A4S8IW49"/>
<evidence type="ECO:0000256" key="7">
    <source>
        <dbReference type="ARBA" id="ARBA00048679"/>
    </source>
</evidence>
<comment type="catalytic activity">
    <reaction evidence="6">
        <text>L-threonyl-[protein] + ATP = O-phospho-L-threonyl-[protein] + ADP + H(+)</text>
        <dbReference type="Rhea" id="RHEA:46608"/>
        <dbReference type="Rhea" id="RHEA-COMP:11060"/>
        <dbReference type="Rhea" id="RHEA-COMP:11605"/>
        <dbReference type="ChEBI" id="CHEBI:15378"/>
        <dbReference type="ChEBI" id="CHEBI:30013"/>
        <dbReference type="ChEBI" id="CHEBI:30616"/>
        <dbReference type="ChEBI" id="CHEBI:61977"/>
        <dbReference type="ChEBI" id="CHEBI:456216"/>
        <dbReference type="EC" id="2.7.11.1"/>
    </reaction>
</comment>
<dbReference type="SUPFAM" id="SSF55961">
    <property type="entry name" value="Bet v1-like"/>
    <property type="match status" value="1"/>
</dbReference>
<dbReference type="InterPro" id="IPR050823">
    <property type="entry name" value="Plant_Ser_Thr_Prot_Kinase"/>
</dbReference>
<dbReference type="Pfam" id="PF00069">
    <property type="entry name" value="Pkinase"/>
    <property type="match status" value="1"/>
</dbReference>
<evidence type="ECO:0000256" key="10">
    <source>
        <dbReference type="SAM" id="Phobius"/>
    </source>
</evidence>
<keyword evidence="2" id="KW-0808">Transferase</keyword>
<dbReference type="EMBL" id="PYDT01000008">
    <property type="protein sequence ID" value="THU52102.1"/>
    <property type="molecule type" value="Genomic_DNA"/>
</dbReference>
<dbReference type="InterPro" id="IPR023393">
    <property type="entry name" value="START-like_dom_sf"/>
</dbReference>
<dbReference type="FunFam" id="1.10.510.10:FF:000095">
    <property type="entry name" value="protein STRUBBELIG-RECEPTOR FAMILY 8"/>
    <property type="match status" value="1"/>
</dbReference>
<proteinExistence type="predicted"/>
<organism evidence="12 13">
    <name type="scientific">Musa balbisiana</name>
    <name type="common">Banana</name>
    <dbReference type="NCBI Taxonomy" id="52838"/>
    <lineage>
        <taxon>Eukaryota</taxon>
        <taxon>Viridiplantae</taxon>
        <taxon>Streptophyta</taxon>
        <taxon>Embryophyta</taxon>
        <taxon>Tracheophyta</taxon>
        <taxon>Spermatophyta</taxon>
        <taxon>Magnoliopsida</taxon>
        <taxon>Liliopsida</taxon>
        <taxon>Zingiberales</taxon>
        <taxon>Musaceae</taxon>
        <taxon>Musa</taxon>
    </lineage>
</organism>
<dbReference type="Gene3D" id="1.10.510.10">
    <property type="entry name" value="Transferase(Phosphotransferase) domain 1"/>
    <property type="match status" value="1"/>
</dbReference>
<comment type="catalytic activity">
    <reaction evidence="7">
        <text>L-seryl-[protein] + ATP = O-phospho-L-seryl-[protein] + ADP + H(+)</text>
        <dbReference type="Rhea" id="RHEA:17989"/>
        <dbReference type="Rhea" id="RHEA-COMP:9863"/>
        <dbReference type="Rhea" id="RHEA-COMP:11604"/>
        <dbReference type="ChEBI" id="CHEBI:15378"/>
        <dbReference type="ChEBI" id="CHEBI:29999"/>
        <dbReference type="ChEBI" id="CHEBI:30616"/>
        <dbReference type="ChEBI" id="CHEBI:83421"/>
        <dbReference type="ChEBI" id="CHEBI:456216"/>
        <dbReference type="EC" id="2.7.11.1"/>
    </reaction>
</comment>
<feature type="binding site" evidence="8">
    <location>
        <position position="459"/>
    </location>
    <ligand>
        <name>ATP</name>
        <dbReference type="ChEBI" id="CHEBI:30616"/>
    </ligand>
</feature>
<evidence type="ECO:0000256" key="3">
    <source>
        <dbReference type="ARBA" id="ARBA00022741"/>
    </source>
</evidence>
<keyword evidence="10" id="KW-1133">Transmembrane helix</keyword>
<evidence type="ECO:0000256" key="6">
    <source>
        <dbReference type="ARBA" id="ARBA00047899"/>
    </source>
</evidence>
<dbReference type="FunFam" id="3.30.200.20:FF:000228">
    <property type="entry name" value="Serine/threonine-protein kinase BIK1"/>
    <property type="match status" value="1"/>
</dbReference>
<keyword evidence="3 8" id="KW-0547">Nucleotide-binding</keyword>
<keyword evidence="13" id="KW-1185">Reference proteome</keyword>
<feature type="transmembrane region" description="Helical" evidence="10">
    <location>
        <begin position="30"/>
        <end position="49"/>
    </location>
</feature>
<dbReference type="Proteomes" id="UP000317650">
    <property type="component" value="Chromosome 10"/>
</dbReference>
<dbReference type="PROSITE" id="PS00108">
    <property type="entry name" value="PROTEIN_KINASE_ST"/>
    <property type="match status" value="1"/>
</dbReference>
<gene>
    <name evidence="12" type="ORF">C4D60_Mb10t00460</name>
</gene>
<accession>A0A4S8IW49</accession>
<dbReference type="Gene3D" id="3.30.200.20">
    <property type="entry name" value="Phosphorylase Kinase, domain 1"/>
    <property type="match status" value="1"/>
</dbReference>
<dbReference type="GO" id="GO:0005524">
    <property type="term" value="F:ATP binding"/>
    <property type="evidence" value="ECO:0007669"/>
    <property type="project" value="UniProtKB-UniRule"/>
</dbReference>
<keyword evidence="10" id="KW-0812">Transmembrane</keyword>
<evidence type="ECO:0000256" key="5">
    <source>
        <dbReference type="ARBA" id="ARBA00022840"/>
    </source>
</evidence>
<keyword evidence="10" id="KW-0472">Membrane</keyword>
<keyword evidence="5 8" id="KW-0067">ATP-binding</keyword>
<comment type="caution">
    <text evidence="12">The sequence shown here is derived from an EMBL/GenBank/DDBJ whole genome shotgun (WGS) entry which is preliminary data.</text>
</comment>
<evidence type="ECO:0000256" key="8">
    <source>
        <dbReference type="PROSITE-ProRule" id="PRU10141"/>
    </source>
</evidence>
<dbReference type="EC" id="2.7.11.1" evidence="1"/>